<reference evidence="3" key="1">
    <citation type="submission" date="2014-09" db="EMBL/GenBank/DDBJ databases">
        <authorList>
            <person name="Mudge J."/>
            <person name="Ramaraj T."/>
            <person name="Lindquist I.E."/>
            <person name="Bharti A.K."/>
            <person name="Sundararajan A."/>
            <person name="Cameron C.T."/>
            <person name="Woodward J.E."/>
            <person name="May G.D."/>
            <person name="Brubaker C."/>
            <person name="Broadhvest J."/>
            <person name="Wilkins T.A."/>
        </authorList>
    </citation>
    <scope>NUCLEOTIDE SEQUENCE</scope>
    <source>
        <strain evidence="3">cv. AKA8401</strain>
    </source>
</reference>
<evidence type="ECO:0000313" key="2">
    <source>
        <dbReference type="EMBL" id="KHG17991.1"/>
    </source>
</evidence>
<keyword evidence="3" id="KW-1185">Reference proteome</keyword>
<organism evidence="2 3">
    <name type="scientific">Gossypium arboreum</name>
    <name type="common">Tree cotton</name>
    <name type="synonym">Gossypium nanking</name>
    <dbReference type="NCBI Taxonomy" id="29729"/>
    <lineage>
        <taxon>Eukaryota</taxon>
        <taxon>Viridiplantae</taxon>
        <taxon>Streptophyta</taxon>
        <taxon>Embryophyta</taxon>
        <taxon>Tracheophyta</taxon>
        <taxon>Spermatophyta</taxon>
        <taxon>Magnoliopsida</taxon>
        <taxon>eudicotyledons</taxon>
        <taxon>Gunneridae</taxon>
        <taxon>Pentapetalae</taxon>
        <taxon>rosids</taxon>
        <taxon>malvids</taxon>
        <taxon>Malvales</taxon>
        <taxon>Malvaceae</taxon>
        <taxon>Malvoideae</taxon>
        <taxon>Gossypium</taxon>
    </lineage>
</organism>
<dbReference type="AlphaFoldDB" id="A0A0B0P3P2"/>
<accession>A0A0B0P3P2</accession>
<protein>
    <submittedName>
        <fullName evidence="2">Uncharacterized protein</fullName>
    </submittedName>
</protein>
<name>A0A0B0P3P2_GOSAR</name>
<dbReference type="Proteomes" id="UP000032142">
    <property type="component" value="Unassembled WGS sequence"/>
</dbReference>
<evidence type="ECO:0000313" key="3">
    <source>
        <dbReference type="Proteomes" id="UP000032142"/>
    </source>
</evidence>
<gene>
    <name evidence="2" type="ORF">F383_20785</name>
</gene>
<sequence>MSYVLKCKLHDAAHTSYEESATNTGPQPSVGHSRPALET</sequence>
<dbReference type="EMBL" id="KN409577">
    <property type="protein sequence ID" value="KHG17991.1"/>
    <property type="molecule type" value="Genomic_DNA"/>
</dbReference>
<feature type="region of interest" description="Disordered" evidence="1">
    <location>
        <begin position="15"/>
        <end position="39"/>
    </location>
</feature>
<feature type="compositionally biased region" description="Polar residues" evidence="1">
    <location>
        <begin position="18"/>
        <end position="27"/>
    </location>
</feature>
<proteinExistence type="predicted"/>
<evidence type="ECO:0000256" key="1">
    <source>
        <dbReference type="SAM" id="MobiDB-lite"/>
    </source>
</evidence>